<dbReference type="PANTHER" id="PTHR15020">
    <property type="entry name" value="FLAVIN REDUCTASE-RELATED"/>
    <property type="match status" value="1"/>
</dbReference>
<name>A0ABD6B003_9EURY</name>
<gene>
    <name evidence="2" type="ORF">ACFSBT_16555</name>
</gene>
<dbReference type="RefSeq" id="WP_250874823.1">
    <property type="nucleotide sequence ID" value="NZ_JALXFV010000008.1"/>
</dbReference>
<comment type="caution">
    <text evidence="2">The sequence shown here is derived from an EMBL/GenBank/DDBJ whole genome shotgun (WGS) entry which is preliminary data.</text>
</comment>
<feature type="domain" description="NAD(P)-binding" evidence="1">
    <location>
        <begin position="12"/>
        <end position="210"/>
    </location>
</feature>
<proteinExistence type="predicted"/>
<sequence>MNPDDAFVLVAGANGRTGREAMALLLDAGVRVRAVTSSPENVETLELQGADEVVVADLLDLGDAHRAVGGGADRDPVTAVVCAVGDSPSIRTVRATLVDGEGVENLVDAAKTVGVERFALVSSLGVGDSAEALPASLRAFFDLFGILEAKERGEDALRESGVPYTVIRPGGLRSGPATEDVVVGEGGDTVSGAIPRRDVARLLVASLFTPDAAGRTFEVVARDDLRGNPSGVVEVDWQLPELVVEKRR</sequence>
<evidence type="ECO:0000313" key="2">
    <source>
        <dbReference type="EMBL" id="MFD1514893.1"/>
    </source>
</evidence>
<organism evidence="2 3">
    <name type="scientific">Halomarina rubra</name>
    <dbReference type="NCBI Taxonomy" id="2071873"/>
    <lineage>
        <taxon>Archaea</taxon>
        <taxon>Methanobacteriati</taxon>
        <taxon>Methanobacteriota</taxon>
        <taxon>Stenosarchaea group</taxon>
        <taxon>Halobacteria</taxon>
        <taxon>Halobacteriales</taxon>
        <taxon>Natronomonadaceae</taxon>
        <taxon>Halomarina</taxon>
    </lineage>
</organism>
<evidence type="ECO:0000313" key="3">
    <source>
        <dbReference type="Proteomes" id="UP001597187"/>
    </source>
</evidence>
<protein>
    <submittedName>
        <fullName evidence="2">SDR family oxidoreductase</fullName>
    </submittedName>
</protein>
<dbReference type="Proteomes" id="UP001597187">
    <property type="component" value="Unassembled WGS sequence"/>
</dbReference>
<dbReference type="SUPFAM" id="SSF51735">
    <property type="entry name" value="NAD(P)-binding Rossmann-fold domains"/>
    <property type="match status" value="1"/>
</dbReference>
<evidence type="ECO:0000259" key="1">
    <source>
        <dbReference type="Pfam" id="PF13460"/>
    </source>
</evidence>
<dbReference type="InterPro" id="IPR036291">
    <property type="entry name" value="NAD(P)-bd_dom_sf"/>
</dbReference>
<keyword evidence="3" id="KW-1185">Reference proteome</keyword>
<dbReference type="CDD" id="cd05243">
    <property type="entry name" value="SDR_a5"/>
    <property type="match status" value="1"/>
</dbReference>
<dbReference type="PANTHER" id="PTHR15020:SF50">
    <property type="entry name" value="UPF0659 PROTEIN YMR090W"/>
    <property type="match status" value="1"/>
</dbReference>
<dbReference type="AlphaFoldDB" id="A0ABD6B003"/>
<dbReference type="InterPro" id="IPR016040">
    <property type="entry name" value="NAD(P)-bd_dom"/>
</dbReference>
<accession>A0ABD6B003</accession>
<reference evidence="2 3" key="1">
    <citation type="journal article" date="2019" name="Int. J. Syst. Evol. Microbiol.">
        <title>The Global Catalogue of Microorganisms (GCM) 10K type strain sequencing project: providing services to taxonomists for standard genome sequencing and annotation.</title>
        <authorList>
            <consortium name="The Broad Institute Genomics Platform"/>
            <consortium name="The Broad Institute Genome Sequencing Center for Infectious Disease"/>
            <person name="Wu L."/>
            <person name="Ma J."/>
        </authorList>
    </citation>
    <scope>NUCLEOTIDE SEQUENCE [LARGE SCALE GENOMIC DNA]</scope>
    <source>
        <strain evidence="2 3">CGMCC 1.12563</strain>
    </source>
</reference>
<dbReference type="EMBL" id="JBHUDC010000008">
    <property type="protein sequence ID" value="MFD1514893.1"/>
    <property type="molecule type" value="Genomic_DNA"/>
</dbReference>
<dbReference type="Gene3D" id="3.40.50.720">
    <property type="entry name" value="NAD(P)-binding Rossmann-like Domain"/>
    <property type="match status" value="1"/>
</dbReference>
<dbReference type="Pfam" id="PF13460">
    <property type="entry name" value="NAD_binding_10"/>
    <property type="match status" value="1"/>
</dbReference>